<proteinExistence type="predicted"/>
<dbReference type="RefSeq" id="WP_169383553.1">
    <property type="nucleotide sequence ID" value="NZ_JAAXLA010000048.1"/>
</dbReference>
<keyword evidence="5" id="KW-1185">Reference proteome</keyword>
<evidence type="ECO:0000256" key="3">
    <source>
        <dbReference type="SAM" id="SignalP"/>
    </source>
</evidence>
<gene>
    <name evidence="4" type="ORF">HF526_22570</name>
</gene>
<keyword evidence="3" id="KW-0732">Signal</keyword>
<accession>A0ABX1SH09</accession>
<feature type="chain" id="PRO_5047150915" description="Carboxypeptidase regulatory-like domain-containing protein" evidence="3">
    <location>
        <begin position="27"/>
        <end position="360"/>
    </location>
</feature>
<keyword evidence="2" id="KW-0812">Transmembrane</keyword>
<keyword evidence="2" id="KW-0472">Membrane</keyword>
<protein>
    <recommendedName>
        <fullName evidence="6">Carboxypeptidase regulatory-like domain-containing protein</fullName>
    </recommendedName>
</protein>
<reference evidence="4 5" key="1">
    <citation type="submission" date="2020-04" db="EMBL/GenBank/DDBJ databases">
        <authorList>
            <person name="Klaysubun C."/>
            <person name="Duangmal K."/>
            <person name="Lipun K."/>
        </authorList>
    </citation>
    <scope>NUCLEOTIDE SEQUENCE [LARGE SCALE GENOMIC DNA]</scope>
    <source>
        <strain evidence="4 5">K10HN5</strain>
    </source>
</reference>
<dbReference type="EMBL" id="JAAXLA010000048">
    <property type="protein sequence ID" value="NMI00073.1"/>
    <property type="molecule type" value="Genomic_DNA"/>
</dbReference>
<evidence type="ECO:0000256" key="1">
    <source>
        <dbReference type="SAM" id="MobiDB-lite"/>
    </source>
</evidence>
<dbReference type="SUPFAM" id="SSF49478">
    <property type="entry name" value="Cna protein B-type domain"/>
    <property type="match status" value="1"/>
</dbReference>
<sequence>MIHLRFLAVPLLVLVAWIGLAGPAVAAPPAPRDKTVEITTVPSTPDARFALDGVPLVTDPRGIVRFTVPRSKKPHRLELQNPTMESPGTKAEFVRWHGYGGGEQGYNPVMADLVIDRALRLQVAFRVNRVVQYSFVDQARRPVPPERIESITLRSDLGRTQTLAGGRPVLLTAVRPTLGDGQLVAKESTWSVQSVMIDGTNVVTIGEQRFRPSQVGERLEIVVLLRSAHLRVRDRLLGTPVQAVVHLTLPNGVVLPVPTDDGGEAVVNNLARGTYTVTAQGQAYAVDQELALSRSQFVDVRVLTHLDAVILTGIGVVAVTVLCGLGLWRSRLHRRRLAEPAPAPAATTGAGPREEVVVNR</sequence>
<keyword evidence="2" id="KW-1133">Transmembrane helix</keyword>
<dbReference type="Proteomes" id="UP000820669">
    <property type="component" value="Unassembled WGS sequence"/>
</dbReference>
<name>A0ABX1SH09_9PSEU</name>
<feature type="signal peptide" evidence="3">
    <location>
        <begin position="1"/>
        <end position="26"/>
    </location>
</feature>
<organism evidence="4 5">
    <name type="scientific">Pseudonocardia acidicola</name>
    <dbReference type="NCBI Taxonomy" id="2724939"/>
    <lineage>
        <taxon>Bacteria</taxon>
        <taxon>Bacillati</taxon>
        <taxon>Actinomycetota</taxon>
        <taxon>Actinomycetes</taxon>
        <taxon>Pseudonocardiales</taxon>
        <taxon>Pseudonocardiaceae</taxon>
        <taxon>Pseudonocardia</taxon>
    </lineage>
</organism>
<evidence type="ECO:0000313" key="5">
    <source>
        <dbReference type="Proteomes" id="UP000820669"/>
    </source>
</evidence>
<feature type="region of interest" description="Disordered" evidence="1">
    <location>
        <begin position="339"/>
        <end position="360"/>
    </location>
</feature>
<evidence type="ECO:0000313" key="4">
    <source>
        <dbReference type="EMBL" id="NMI00073.1"/>
    </source>
</evidence>
<feature type="transmembrane region" description="Helical" evidence="2">
    <location>
        <begin position="308"/>
        <end position="328"/>
    </location>
</feature>
<evidence type="ECO:0008006" key="6">
    <source>
        <dbReference type="Google" id="ProtNLM"/>
    </source>
</evidence>
<comment type="caution">
    <text evidence="4">The sequence shown here is derived from an EMBL/GenBank/DDBJ whole genome shotgun (WGS) entry which is preliminary data.</text>
</comment>
<evidence type="ECO:0000256" key="2">
    <source>
        <dbReference type="SAM" id="Phobius"/>
    </source>
</evidence>